<dbReference type="OrthoDB" id="9929259at2"/>
<evidence type="ECO:0008006" key="4">
    <source>
        <dbReference type="Google" id="ProtNLM"/>
    </source>
</evidence>
<evidence type="ECO:0000256" key="1">
    <source>
        <dbReference type="SAM" id="Phobius"/>
    </source>
</evidence>
<proteinExistence type="predicted"/>
<name>A0A136Q4V0_9FIRM</name>
<dbReference type="STRING" id="626937.HMPREF3293_01401"/>
<evidence type="ECO:0000313" key="2">
    <source>
        <dbReference type="EMBL" id="KXK65679.1"/>
    </source>
</evidence>
<gene>
    <name evidence="2" type="ORF">HMPREF3293_01401</name>
</gene>
<reference evidence="2 3" key="1">
    <citation type="submission" date="2016-02" db="EMBL/GenBank/DDBJ databases">
        <authorList>
            <person name="Wen L."/>
            <person name="He K."/>
            <person name="Yang H."/>
        </authorList>
    </citation>
    <scope>NUCLEOTIDE SEQUENCE [LARGE SCALE GENOMIC DNA]</scope>
    <source>
        <strain evidence="2 3">DSM 22607</strain>
    </source>
</reference>
<keyword evidence="3" id="KW-1185">Reference proteome</keyword>
<dbReference type="Proteomes" id="UP000070366">
    <property type="component" value="Unassembled WGS sequence"/>
</dbReference>
<organism evidence="2 3">
    <name type="scientific">Christensenella minuta</name>
    <dbReference type="NCBI Taxonomy" id="626937"/>
    <lineage>
        <taxon>Bacteria</taxon>
        <taxon>Bacillati</taxon>
        <taxon>Bacillota</taxon>
        <taxon>Clostridia</taxon>
        <taxon>Christensenellales</taxon>
        <taxon>Christensenellaceae</taxon>
        <taxon>Christensenella</taxon>
    </lineage>
</organism>
<keyword evidence="1" id="KW-0812">Transmembrane</keyword>
<sequence length="126" mass="13479">MEKSKGRLFLLEIVIIILFFSIAAAVCTSMFAKAKTLSRESAELSAAVMLVQESAETFRATGEIPEGAVFYGADFRPVEDVEEAAYVLKAGASEKDGLLSVHLSLEKNGTALFAVDTARYGGTHEG</sequence>
<dbReference type="EMBL" id="LSZW01000057">
    <property type="protein sequence ID" value="KXK65679.1"/>
    <property type="molecule type" value="Genomic_DNA"/>
</dbReference>
<evidence type="ECO:0000313" key="3">
    <source>
        <dbReference type="Proteomes" id="UP000070366"/>
    </source>
</evidence>
<dbReference type="KEGG" id="cmiu:B1H56_12135"/>
<comment type="caution">
    <text evidence="2">The sequence shown here is derived from an EMBL/GenBank/DDBJ whole genome shotgun (WGS) entry which is preliminary data.</text>
</comment>
<feature type="transmembrane region" description="Helical" evidence="1">
    <location>
        <begin position="9"/>
        <end position="32"/>
    </location>
</feature>
<dbReference type="AlphaFoldDB" id="A0A136Q4V0"/>
<keyword evidence="1" id="KW-0472">Membrane</keyword>
<dbReference type="RefSeq" id="WP_066520911.1">
    <property type="nucleotide sequence ID" value="NZ_CABMOF010000004.1"/>
</dbReference>
<protein>
    <recommendedName>
        <fullName evidence="4">Prepilin-type cleavage/methylation protein</fullName>
    </recommendedName>
</protein>
<keyword evidence="1" id="KW-1133">Transmembrane helix</keyword>
<accession>A0A136Q4V0</accession>